<keyword evidence="3" id="KW-0496">Mitochondrion</keyword>
<organism evidence="7 8">
    <name type="scientific">Crocodylus porosus</name>
    <name type="common">Saltwater crocodile</name>
    <name type="synonym">Estuarine crocodile</name>
    <dbReference type="NCBI Taxonomy" id="8502"/>
    <lineage>
        <taxon>Eukaryota</taxon>
        <taxon>Metazoa</taxon>
        <taxon>Chordata</taxon>
        <taxon>Craniata</taxon>
        <taxon>Vertebrata</taxon>
        <taxon>Euteleostomi</taxon>
        <taxon>Archelosauria</taxon>
        <taxon>Archosauria</taxon>
        <taxon>Crocodylia</taxon>
        <taxon>Longirostres</taxon>
        <taxon>Crocodylidae</taxon>
        <taxon>Crocodylus</taxon>
    </lineage>
</organism>
<dbReference type="InterPro" id="IPR016617">
    <property type="entry name" value="ARMC1"/>
</dbReference>
<dbReference type="OMA" id="TRREISC"/>
<comment type="function">
    <text evidence="4">In association with mitochondrial contact site and cristae organizing system (MICOS) complex components and mitochondrial outer membrane sorting assembly machinery (SAM) complex components may regulate mitochondrial dynamics playing a role in determining mitochondrial length, distribution and motility.</text>
</comment>
<dbReference type="PIRSF" id="PIRSF013899">
    <property type="entry name" value="UCP013899"/>
    <property type="match status" value="1"/>
</dbReference>
<evidence type="ECO:0000256" key="3">
    <source>
        <dbReference type="ARBA" id="ARBA00022787"/>
    </source>
</evidence>
<reference evidence="7" key="2">
    <citation type="submission" date="2025-09" db="UniProtKB">
        <authorList>
            <consortium name="Ensembl"/>
        </authorList>
    </citation>
    <scope>IDENTIFICATION</scope>
</reference>
<evidence type="ECO:0000256" key="4">
    <source>
        <dbReference type="ARBA" id="ARBA00023764"/>
    </source>
</evidence>
<dbReference type="GO" id="GO:0046872">
    <property type="term" value="F:metal ion binding"/>
    <property type="evidence" value="ECO:0007669"/>
    <property type="project" value="InterPro"/>
</dbReference>
<dbReference type="SUPFAM" id="SSF48371">
    <property type="entry name" value="ARM repeat"/>
    <property type="match status" value="1"/>
</dbReference>
<evidence type="ECO:0000256" key="5">
    <source>
        <dbReference type="ARBA" id="ARBA00046478"/>
    </source>
</evidence>
<dbReference type="OrthoDB" id="17335at2759"/>
<dbReference type="RefSeq" id="XP_019405759.1">
    <property type="nucleotide sequence ID" value="XM_019550214.1"/>
</dbReference>
<dbReference type="InterPro" id="IPR011989">
    <property type="entry name" value="ARM-like"/>
</dbReference>
<keyword evidence="3" id="KW-1000">Mitochondrion outer membrane</keyword>
<dbReference type="Gene3D" id="1.25.10.10">
    <property type="entry name" value="Leucine-rich Repeat Variant"/>
    <property type="match status" value="1"/>
</dbReference>
<dbReference type="Proteomes" id="UP000594220">
    <property type="component" value="Unplaced"/>
</dbReference>
<keyword evidence="3" id="KW-0472">Membrane</keyword>
<protein>
    <recommendedName>
        <fullName evidence="2 6">Armadillo repeat-containing protein 1</fullName>
    </recommendedName>
</protein>
<dbReference type="GeneTree" id="ENSGT00940000164948"/>
<dbReference type="PANTHER" id="PTHR46840">
    <property type="entry name" value="ARMADILLO REPEAT-CONTAINING PROTEIN 1"/>
    <property type="match status" value="1"/>
</dbReference>
<dbReference type="InterPro" id="IPR036163">
    <property type="entry name" value="HMA_dom_sf"/>
</dbReference>
<comment type="subcellular location">
    <subcellularLocation>
        <location evidence="1">Mitochondrion outer membrane</location>
    </subcellularLocation>
</comment>
<dbReference type="KEGG" id="cpoo:109320200"/>
<dbReference type="PANTHER" id="PTHR46840:SF3">
    <property type="entry name" value="ARMADILLO REPEAT-CONTAINING PROTEIN 1"/>
    <property type="match status" value="1"/>
</dbReference>
<gene>
    <name evidence="7" type="primary">LOC109320200</name>
</gene>
<dbReference type="Ensembl" id="ENSCPRT00005002974.1">
    <property type="protein sequence ID" value="ENSCPRP00005002557.1"/>
    <property type="gene ID" value="ENSCPRG00005001856.1"/>
</dbReference>
<keyword evidence="8" id="KW-1185">Reference proteome</keyword>
<dbReference type="GeneID" id="109320200"/>
<evidence type="ECO:0000256" key="6">
    <source>
        <dbReference type="PIRNR" id="PIRNR013899"/>
    </source>
</evidence>
<proteinExistence type="predicted"/>
<evidence type="ECO:0000256" key="1">
    <source>
        <dbReference type="ARBA" id="ARBA00004294"/>
    </source>
</evidence>
<accession>A0A7M4E0Q9</accession>
<evidence type="ECO:0000313" key="8">
    <source>
        <dbReference type="Proteomes" id="UP000594220"/>
    </source>
</evidence>
<evidence type="ECO:0000256" key="2">
    <source>
        <dbReference type="ARBA" id="ARBA00013732"/>
    </source>
</evidence>
<name>A0A7M4E0Q9_CROPO</name>
<dbReference type="GO" id="GO:0005741">
    <property type="term" value="C:mitochondrial outer membrane"/>
    <property type="evidence" value="ECO:0007669"/>
    <property type="project" value="UniProtKB-SubCell"/>
</dbReference>
<sequence>MDALAVANQLRNLSSDPGNRETIVKDKGCLSGLILFLDHPNTEVVYLALQALQYLSECPSNCEIMTKEPDIMWKLEELQKRHDINGSLQLLAREVQNALNTSFYITNTRCTPQVFDNKFKAQFFLNNSNKTAKTITLHIEGLDNVRTKNLCEEALLKVKGVISFTFQSALRRCTVRVKSDLETETLASAIAATKVLEAQLIRSESGKEIIVPLKTASVLQQSHLPDYLPEEESLHEESEKAVLRTGIKTDARSSWINSATHFLTKAFYW</sequence>
<dbReference type="AlphaFoldDB" id="A0A7M4E0Q9"/>
<dbReference type="SUPFAM" id="SSF55008">
    <property type="entry name" value="HMA, heavy metal-associated domain"/>
    <property type="match status" value="1"/>
</dbReference>
<dbReference type="InterPro" id="IPR016024">
    <property type="entry name" value="ARM-type_fold"/>
</dbReference>
<evidence type="ECO:0000313" key="7">
    <source>
        <dbReference type="Ensembl" id="ENSCPRP00005002557.1"/>
    </source>
</evidence>
<comment type="subunit">
    <text evidence="5">Interacts with mitochondrial contact site and cristae organizing system (MICOS) complex components IMMT/MIC60 and MICOS10/MIC10. Interacts with mitochondrial outer membrane sorting assembly machinery (SAM) complex components SAMM50 and MTX1.</text>
</comment>
<reference evidence="7" key="1">
    <citation type="submission" date="2025-08" db="UniProtKB">
        <authorList>
            <consortium name="Ensembl"/>
        </authorList>
    </citation>
    <scope>IDENTIFICATION</scope>
</reference>